<keyword evidence="6" id="KW-1185">Reference proteome</keyword>
<keyword evidence="3" id="KW-0472">Membrane</keyword>
<feature type="compositionally biased region" description="Low complexity" evidence="2">
    <location>
        <begin position="168"/>
        <end position="181"/>
    </location>
</feature>
<dbReference type="EMBL" id="JAKRKC020000001">
    <property type="protein sequence ID" value="MCK2214994.1"/>
    <property type="molecule type" value="Genomic_DNA"/>
</dbReference>
<dbReference type="InterPro" id="IPR021235">
    <property type="entry name" value="DUF2637"/>
</dbReference>
<evidence type="ECO:0000256" key="2">
    <source>
        <dbReference type="SAM" id="MobiDB-lite"/>
    </source>
</evidence>
<dbReference type="Pfam" id="PF00589">
    <property type="entry name" value="Phage_integrase"/>
    <property type="match status" value="1"/>
</dbReference>
<evidence type="ECO:0000313" key="6">
    <source>
        <dbReference type="Proteomes" id="UP001317259"/>
    </source>
</evidence>
<feature type="region of interest" description="Disordered" evidence="2">
    <location>
        <begin position="125"/>
        <end position="206"/>
    </location>
</feature>
<evidence type="ECO:0000313" key="5">
    <source>
        <dbReference type="EMBL" id="MCK2214994.1"/>
    </source>
</evidence>
<sequence length="340" mass="36624">MRRITARLLDTGPVLVLALIAGAGSFTHIRDTASEHGQTGWMSWAIAICIDLTCVMAARERQRDKKTHRTRRGPISWPVLVLTGGIVLSLAANLAQATPTVWGWITAATPAGAFLVAVSMLERRATTTGTDTPQDVPQTSSPSAQPSSTVPAESRDVPVRHQTRRSWTTPAASLTSTTPSTVNRSPPTPSAPAWASPNSSPPTCSRVVSLDPSTVRVFKAHRARQDEERLRLGESWKGGGAYVFTTGWGDPLFPDTPSSLMPKLIETHNKQNPRAQLPHARLHDLRHIHATTLLLAGVPVHVLAARLGHADLAITLRIYAHVIHEQAATAADVFAKAVTE</sequence>
<feature type="transmembrane region" description="Helical" evidence="3">
    <location>
        <begin position="101"/>
        <end position="121"/>
    </location>
</feature>
<feature type="compositionally biased region" description="Polar residues" evidence="2">
    <location>
        <begin position="126"/>
        <end position="135"/>
    </location>
</feature>
<evidence type="ECO:0000256" key="1">
    <source>
        <dbReference type="ARBA" id="ARBA00023172"/>
    </source>
</evidence>
<dbReference type="SUPFAM" id="SSF56349">
    <property type="entry name" value="DNA breaking-rejoining enzymes"/>
    <property type="match status" value="1"/>
</dbReference>
<feature type="domain" description="Tyr recombinase" evidence="4">
    <location>
        <begin position="126"/>
        <end position="332"/>
    </location>
</feature>
<dbReference type="RefSeq" id="WP_242377517.1">
    <property type="nucleotide sequence ID" value="NZ_JAKRKC020000001.1"/>
</dbReference>
<feature type="transmembrane region" description="Helical" evidence="3">
    <location>
        <begin position="12"/>
        <end position="29"/>
    </location>
</feature>
<evidence type="ECO:0000256" key="3">
    <source>
        <dbReference type="SAM" id="Phobius"/>
    </source>
</evidence>
<feature type="transmembrane region" description="Helical" evidence="3">
    <location>
        <begin position="41"/>
        <end position="58"/>
    </location>
</feature>
<feature type="compositionally biased region" description="Low complexity" evidence="2">
    <location>
        <begin position="191"/>
        <end position="202"/>
    </location>
</feature>
<keyword evidence="3" id="KW-0812">Transmembrane</keyword>
<proteinExistence type="predicted"/>
<dbReference type="InterPro" id="IPR002104">
    <property type="entry name" value="Integrase_catalytic"/>
</dbReference>
<comment type="caution">
    <text evidence="5">The sequence shown here is derived from an EMBL/GenBank/DDBJ whole genome shotgun (WGS) entry which is preliminary data.</text>
</comment>
<keyword evidence="1" id="KW-0233">DNA recombination</keyword>
<dbReference type="Proteomes" id="UP001317259">
    <property type="component" value="Unassembled WGS sequence"/>
</dbReference>
<gene>
    <name evidence="5" type="ORF">MF672_014535</name>
</gene>
<dbReference type="InterPro" id="IPR011010">
    <property type="entry name" value="DNA_brk_join_enz"/>
</dbReference>
<organism evidence="5 6">
    <name type="scientific">Actinomadura luzonensis</name>
    <dbReference type="NCBI Taxonomy" id="2805427"/>
    <lineage>
        <taxon>Bacteria</taxon>
        <taxon>Bacillati</taxon>
        <taxon>Actinomycetota</taxon>
        <taxon>Actinomycetes</taxon>
        <taxon>Streptosporangiales</taxon>
        <taxon>Thermomonosporaceae</taxon>
        <taxon>Actinomadura</taxon>
    </lineage>
</organism>
<accession>A0ABT0FRU7</accession>
<dbReference type="PROSITE" id="PS51898">
    <property type="entry name" value="TYR_RECOMBINASE"/>
    <property type="match status" value="1"/>
</dbReference>
<dbReference type="Gene3D" id="1.10.443.10">
    <property type="entry name" value="Intergrase catalytic core"/>
    <property type="match status" value="1"/>
</dbReference>
<name>A0ABT0FRU7_9ACTN</name>
<reference evidence="5 6" key="1">
    <citation type="submission" date="2022-04" db="EMBL/GenBank/DDBJ databases">
        <title>Genome draft of Actinomadura sp. ATCC 31491.</title>
        <authorList>
            <person name="Shi X."/>
            <person name="Du Y."/>
        </authorList>
    </citation>
    <scope>NUCLEOTIDE SEQUENCE [LARGE SCALE GENOMIC DNA]</scope>
    <source>
        <strain evidence="5 6">ATCC 31491</strain>
    </source>
</reference>
<dbReference type="Pfam" id="PF10935">
    <property type="entry name" value="DUF2637"/>
    <property type="match status" value="1"/>
</dbReference>
<keyword evidence="3" id="KW-1133">Transmembrane helix</keyword>
<evidence type="ECO:0000259" key="4">
    <source>
        <dbReference type="PROSITE" id="PS51898"/>
    </source>
</evidence>
<feature type="transmembrane region" description="Helical" evidence="3">
    <location>
        <begin position="79"/>
        <end position="95"/>
    </location>
</feature>
<protein>
    <submittedName>
        <fullName evidence="5">DUF2637 domain-containing protein</fullName>
    </submittedName>
</protein>
<dbReference type="InterPro" id="IPR013762">
    <property type="entry name" value="Integrase-like_cat_sf"/>
</dbReference>
<feature type="compositionally biased region" description="Low complexity" evidence="2">
    <location>
        <begin position="136"/>
        <end position="152"/>
    </location>
</feature>